<keyword evidence="2" id="KW-1185">Reference proteome</keyword>
<sequence>MSELRVEWVPGMAGGRISSTGVVRIQGQAGTALSVIPAGPPGSLRRAAQEAEIKHQKAMSHRSREAEERGTRRIYLGAPLPFTTVPALITEGFSKASAAFARGDPRVLDHYHLTMNALAVNIEDPLCQYMLLLVLTICSSTETPFIETRTCFFSTLTKRKDSGQVALALVTKMAWFLYPNMFPWTNTKQNGPYDIWTMATKIGRHP</sequence>
<proteinExistence type="predicted"/>
<evidence type="ECO:0000313" key="2">
    <source>
        <dbReference type="Proteomes" id="UP000028524"/>
    </source>
</evidence>
<dbReference type="EMBL" id="KL659669">
    <property type="protein sequence ID" value="KFA68899.1"/>
    <property type="molecule type" value="Genomic_DNA"/>
</dbReference>
<reference evidence="1 2" key="1">
    <citation type="journal article" date="2014" name="BMC Genomics">
        <title>Comparative genome sequencing reveals chemotype-specific gene clusters in the toxigenic black mold Stachybotrys.</title>
        <authorList>
            <person name="Semeiks J."/>
            <person name="Borek D."/>
            <person name="Otwinowski Z."/>
            <person name="Grishin N.V."/>
        </authorList>
    </citation>
    <scope>NUCLEOTIDE SEQUENCE [LARGE SCALE GENOMIC DNA]</scope>
    <source>
        <strain evidence="1 2">IBT 40285</strain>
    </source>
</reference>
<organism evidence="1 2">
    <name type="scientific">Stachybotrys chlorohalonatus (strain IBT 40285)</name>
    <dbReference type="NCBI Taxonomy" id="1283841"/>
    <lineage>
        <taxon>Eukaryota</taxon>
        <taxon>Fungi</taxon>
        <taxon>Dikarya</taxon>
        <taxon>Ascomycota</taxon>
        <taxon>Pezizomycotina</taxon>
        <taxon>Sordariomycetes</taxon>
        <taxon>Hypocreomycetidae</taxon>
        <taxon>Hypocreales</taxon>
        <taxon>Stachybotryaceae</taxon>
        <taxon>Stachybotrys</taxon>
    </lineage>
</organism>
<protein>
    <submittedName>
        <fullName evidence="1">Uncharacterized protein</fullName>
    </submittedName>
</protein>
<dbReference type="Proteomes" id="UP000028524">
    <property type="component" value="Unassembled WGS sequence"/>
</dbReference>
<accession>A0A084QY64</accession>
<dbReference type="OrthoDB" id="5100628at2759"/>
<dbReference type="HOGENOM" id="CLU_1332707_0_0_1"/>
<name>A0A084QY64_STAC4</name>
<dbReference type="InParanoid" id="A0A084QY64"/>
<gene>
    <name evidence="1" type="ORF">S40285_09504</name>
</gene>
<dbReference type="AlphaFoldDB" id="A0A084QY64"/>
<evidence type="ECO:0000313" key="1">
    <source>
        <dbReference type="EMBL" id="KFA68899.1"/>
    </source>
</evidence>